<dbReference type="RefSeq" id="WP_244785787.1">
    <property type="nucleotide sequence ID" value="NZ_CP091508.1"/>
</dbReference>
<dbReference type="GO" id="GO:0016746">
    <property type="term" value="F:acyltransferase activity"/>
    <property type="evidence" value="ECO:0007669"/>
    <property type="project" value="UniProtKB-KW"/>
</dbReference>
<dbReference type="PANTHER" id="PTHR37323">
    <property type="entry name" value="GCN5-RELATED N-ACETYLTRANSFERASE"/>
    <property type="match status" value="1"/>
</dbReference>
<evidence type="ECO:0000256" key="6">
    <source>
        <dbReference type="ARBA" id="ARBA00038095"/>
    </source>
</evidence>
<keyword evidence="12" id="KW-1185">Reference proteome</keyword>
<evidence type="ECO:0000256" key="9">
    <source>
        <dbReference type="ARBA" id="ARBA00045724"/>
    </source>
</evidence>
<protein>
    <recommendedName>
        <fullName evidence="8">L-ornithine N(alpha)-acyltransferase</fullName>
        <ecNumber evidence="7">2.3.2.30</ecNumber>
    </recommendedName>
</protein>
<proteinExistence type="inferred from homology"/>
<keyword evidence="3 11" id="KW-0808">Transferase</keyword>
<keyword evidence="4" id="KW-0443">Lipid metabolism</keyword>
<evidence type="ECO:0000256" key="4">
    <source>
        <dbReference type="ARBA" id="ARBA00023098"/>
    </source>
</evidence>
<evidence type="ECO:0000256" key="3">
    <source>
        <dbReference type="ARBA" id="ARBA00022679"/>
    </source>
</evidence>
<organism evidence="11 12">
    <name type="scientific">Uruburuella testudinis</name>
    <dbReference type="NCBI Taxonomy" id="1282863"/>
    <lineage>
        <taxon>Bacteria</taxon>
        <taxon>Pseudomonadati</taxon>
        <taxon>Pseudomonadota</taxon>
        <taxon>Betaproteobacteria</taxon>
        <taxon>Neisseriales</taxon>
        <taxon>Neisseriaceae</taxon>
        <taxon>Uruburuella</taxon>
    </lineage>
</organism>
<evidence type="ECO:0000256" key="10">
    <source>
        <dbReference type="ARBA" id="ARBA00047785"/>
    </source>
</evidence>
<comment type="similarity">
    <text evidence="6">Belongs to the acetyltransferase family. OlsB subfamily.</text>
</comment>
<evidence type="ECO:0000313" key="11">
    <source>
        <dbReference type="EMBL" id="UOO82259.1"/>
    </source>
</evidence>
<dbReference type="InterPro" id="IPR052351">
    <property type="entry name" value="Ornithine_N-alpha-AT"/>
</dbReference>
<name>A0ABY4DU70_9NEIS</name>
<reference evidence="11 12" key="1">
    <citation type="journal article" date="2022" name="Res Sq">
        <title>Evolution of multicellular longitudinally dividing oral cavity symbionts (Neisseriaceae).</title>
        <authorList>
            <person name="Nyongesa S."/>
            <person name="Weber P."/>
            <person name="Bernet E."/>
            <person name="Pullido F."/>
            <person name="Nieckarz M."/>
            <person name="Delaby M."/>
            <person name="Nieves C."/>
            <person name="Viehboeck T."/>
            <person name="Krause N."/>
            <person name="Rivera-Millot A."/>
            <person name="Nakamura A."/>
            <person name="Vischer N."/>
            <person name="VanNieuwenhze M."/>
            <person name="Brun Y."/>
            <person name="Cava F."/>
            <person name="Bulgheresi S."/>
            <person name="Veyrier F."/>
        </authorList>
    </citation>
    <scope>NUCLEOTIDE SEQUENCE [LARGE SCALE GENOMIC DNA]</scope>
    <source>
        <strain evidence="11 12">CCUG 63373m</strain>
    </source>
</reference>
<comment type="function">
    <text evidence="9">Catalyzes the first step in the biosynthesis of ornithine lipids, which are phosphorus-free membrane lipids. Catalyzes the 3-hydroxyacyl-acyl carrier protein-dependent acylation of ornithine to form lyso-ornithine lipid (LOL).</text>
</comment>
<gene>
    <name evidence="11" type="ORF">LVJ83_01920</name>
</gene>
<evidence type="ECO:0000256" key="7">
    <source>
        <dbReference type="ARBA" id="ARBA00039058"/>
    </source>
</evidence>
<dbReference type="Proteomes" id="UP000829817">
    <property type="component" value="Chromosome"/>
</dbReference>
<dbReference type="InterPro" id="IPR016181">
    <property type="entry name" value="Acyl_CoA_acyltransferase"/>
</dbReference>
<keyword evidence="5 11" id="KW-0012">Acyltransferase</keyword>
<dbReference type="EC" id="2.3.2.30" evidence="7"/>
<evidence type="ECO:0000256" key="2">
    <source>
        <dbReference type="ARBA" id="ARBA00022516"/>
    </source>
</evidence>
<dbReference type="Gene3D" id="3.40.630.30">
    <property type="match status" value="1"/>
</dbReference>
<comment type="pathway">
    <text evidence="1">Lipid metabolism.</text>
</comment>
<sequence length="250" mass="28026">MMLQRETASGHAAVPSRLTVSLARCDADIEEAQRLRYKVFAEELGANIRSADGLDSDRYDEYCRHLIVRDDNSGRAVGCYRLLTAEGARALGGWYSESEFDLGRIAHLLPHTVELGRACVHRDYRHGGTVMLLWSGLVKFMQMQKLEYMIGCGSMSMADGGHFAASLYRKLAQDYLCPPEYRVFPHLPLPLQAFSHDVPAECPALIKGYLRAGAYICGEPAWDADFNCADVLIMMPMSRVSPRYLKHFAK</sequence>
<dbReference type="EMBL" id="CP091508">
    <property type="protein sequence ID" value="UOO82259.1"/>
    <property type="molecule type" value="Genomic_DNA"/>
</dbReference>
<evidence type="ECO:0000313" key="12">
    <source>
        <dbReference type="Proteomes" id="UP000829817"/>
    </source>
</evidence>
<keyword evidence="2" id="KW-0444">Lipid biosynthesis</keyword>
<accession>A0ABY4DU70</accession>
<evidence type="ECO:0000256" key="1">
    <source>
        <dbReference type="ARBA" id="ARBA00005189"/>
    </source>
</evidence>
<dbReference type="SUPFAM" id="SSF55729">
    <property type="entry name" value="Acyl-CoA N-acyltransferases (Nat)"/>
    <property type="match status" value="1"/>
</dbReference>
<dbReference type="PANTHER" id="PTHR37323:SF1">
    <property type="entry name" value="L-ORNITHINE N(ALPHA)-ACYLTRANSFERASE"/>
    <property type="match status" value="1"/>
</dbReference>
<evidence type="ECO:0000256" key="8">
    <source>
        <dbReference type="ARBA" id="ARBA00039866"/>
    </source>
</evidence>
<comment type="catalytic activity">
    <reaction evidence="10">
        <text>a (3R)-hydroxyacyl-[ACP] + L-ornithine = a lyso-ornithine lipid + holo-[ACP] + H(+)</text>
        <dbReference type="Rhea" id="RHEA:20633"/>
        <dbReference type="Rhea" id="RHEA-COMP:9685"/>
        <dbReference type="Rhea" id="RHEA-COMP:9945"/>
        <dbReference type="ChEBI" id="CHEBI:15378"/>
        <dbReference type="ChEBI" id="CHEBI:46911"/>
        <dbReference type="ChEBI" id="CHEBI:64479"/>
        <dbReference type="ChEBI" id="CHEBI:78827"/>
        <dbReference type="ChEBI" id="CHEBI:138482"/>
        <dbReference type="EC" id="2.3.2.30"/>
    </reaction>
    <physiologicalReaction direction="left-to-right" evidence="10">
        <dbReference type="Rhea" id="RHEA:20634"/>
    </physiologicalReaction>
</comment>
<dbReference type="Pfam" id="PF13444">
    <property type="entry name" value="Acetyltransf_5"/>
    <property type="match status" value="1"/>
</dbReference>
<evidence type="ECO:0000256" key="5">
    <source>
        <dbReference type="ARBA" id="ARBA00023315"/>
    </source>
</evidence>